<evidence type="ECO:0000256" key="3">
    <source>
        <dbReference type="ARBA" id="ARBA00022989"/>
    </source>
</evidence>
<dbReference type="Gene3D" id="1.20.1070.10">
    <property type="entry name" value="Rhodopsin 7-helix transmembrane proteins"/>
    <property type="match status" value="1"/>
</dbReference>
<comment type="subcellular location">
    <subcellularLocation>
        <location evidence="1">Membrane</location>
    </subcellularLocation>
</comment>
<evidence type="ECO:0000313" key="10">
    <source>
        <dbReference type="WBParaSite" id="nRc.2.0.1.t14566-RA"/>
    </source>
</evidence>
<proteinExistence type="inferred from homology"/>
<feature type="transmembrane region" description="Helical" evidence="7">
    <location>
        <begin position="104"/>
        <end position="128"/>
    </location>
</feature>
<feature type="transmembrane region" description="Helical" evidence="7">
    <location>
        <begin position="259"/>
        <end position="280"/>
    </location>
</feature>
<dbReference type="InterPro" id="IPR000276">
    <property type="entry name" value="GPCR_Rhodpsn"/>
</dbReference>
<evidence type="ECO:0000256" key="7">
    <source>
        <dbReference type="SAM" id="Phobius"/>
    </source>
</evidence>
<feature type="transmembrane region" description="Helical" evidence="7">
    <location>
        <begin position="300"/>
        <end position="322"/>
    </location>
</feature>
<sequence length="432" mass="48651">MFILHRPGSIWTIVLLSLERYFALCRPLKYLTWNSKLRAKKLLAALCLTASVYNVPRYLELGIVPCFDTSVPLAPGSNRTYPKALVIMGNGIRNDQYYRTLYKVAGGLLFFSAGPLLALLVLTWKVFVELRKNATTVRHYVTSKKRIEFDQRSLKQTYNIYPRAERKRNTLAVIRMSETPADAGTASSIALKVPAAPAGHGPRKDCFRNALKVPELRKWSSRPSSSNANKLPPTARLLAAVRNSSVAGGGGGVQANVDWMLVVVMIKFCICHTMPTLLDACETVMGTGWWENQSPYIDTWVNVSNFLVVLNSSCNILIYLAASAKFRRLMRRDVKKLIKCKWRKSSLLSSKMEQNNELSSKRYSQISCYETFNNINDNNNHVTNNCNKMQRHSCGERSSPASLLNRNHLSHISENPSSCDRSTHDNSFFAES</sequence>
<keyword evidence="5" id="KW-0675">Receptor</keyword>
<dbReference type="WBParaSite" id="nRc.2.0.1.t14566-RA">
    <property type="protein sequence ID" value="nRc.2.0.1.t14566-RA"/>
    <property type="gene ID" value="nRc.2.0.1.g14566"/>
</dbReference>
<evidence type="ECO:0000256" key="2">
    <source>
        <dbReference type="ARBA" id="ARBA00022692"/>
    </source>
</evidence>
<keyword evidence="3 7" id="KW-1133">Transmembrane helix</keyword>
<evidence type="ECO:0000313" key="9">
    <source>
        <dbReference type="Proteomes" id="UP000887565"/>
    </source>
</evidence>
<keyword evidence="5" id="KW-0297">G-protein coupled receptor</keyword>
<keyword evidence="2 5" id="KW-0812">Transmembrane</keyword>
<dbReference type="PRINTS" id="PR00237">
    <property type="entry name" value="GPCRRHODOPSN"/>
</dbReference>
<evidence type="ECO:0000256" key="1">
    <source>
        <dbReference type="ARBA" id="ARBA00004370"/>
    </source>
</evidence>
<evidence type="ECO:0000256" key="4">
    <source>
        <dbReference type="ARBA" id="ARBA00023136"/>
    </source>
</evidence>
<dbReference type="PANTHER" id="PTHR46641:SF14">
    <property type="entry name" value="G-PROTEIN COUPLED RECEPTORS FAMILY 1 PROFILE DOMAIN-CONTAINING PROTEIN"/>
    <property type="match status" value="1"/>
</dbReference>
<dbReference type="InterPro" id="IPR017452">
    <property type="entry name" value="GPCR_Rhodpsn_7TM"/>
</dbReference>
<protein>
    <submittedName>
        <fullName evidence="10">G-protein coupled receptors family 1 profile domain-containing protein</fullName>
    </submittedName>
</protein>
<dbReference type="InterPro" id="IPR052954">
    <property type="entry name" value="GPCR-Ligand_Int"/>
</dbReference>
<keyword evidence="9" id="KW-1185">Reference proteome</keyword>
<feature type="domain" description="G-protein coupled receptors family 1 profile" evidence="8">
    <location>
        <begin position="1"/>
        <end position="319"/>
    </location>
</feature>
<keyword evidence="5" id="KW-0807">Transducer</keyword>
<dbReference type="PROSITE" id="PS00237">
    <property type="entry name" value="G_PROTEIN_RECEP_F1_1"/>
    <property type="match status" value="1"/>
</dbReference>
<feature type="compositionally biased region" description="Polar residues" evidence="6">
    <location>
        <begin position="411"/>
        <end position="420"/>
    </location>
</feature>
<evidence type="ECO:0000256" key="5">
    <source>
        <dbReference type="RuleBase" id="RU000688"/>
    </source>
</evidence>
<reference evidence="10" key="1">
    <citation type="submission" date="2022-11" db="UniProtKB">
        <authorList>
            <consortium name="WormBaseParasite"/>
        </authorList>
    </citation>
    <scope>IDENTIFICATION</scope>
</reference>
<evidence type="ECO:0000256" key="6">
    <source>
        <dbReference type="SAM" id="MobiDB-lite"/>
    </source>
</evidence>
<keyword evidence="4 7" id="KW-0472">Membrane</keyword>
<dbReference type="SUPFAM" id="SSF81321">
    <property type="entry name" value="Family A G protein-coupled receptor-like"/>
    <property type="match status" value="1"/>
</dbReference>
<name>A0A915IKM9_ROMCU</name>
<comment type="similarity">
    <text evidence="5">Belongs to the G-protein coupled receptor 1 family.</text>
</comment>
<dbReference type="GO" id="GO:0016020">
    <property type="term" value="C:membrane"/>
    <property type="evidence" value="ECO:0007669"/>
    <property type="project" value="UniProtKB-SubCell"/>
</dbReference>
<evidence type="ECO:0000259" key="8">
    <source>
        <dbReference type="PROSITE" id="PS50262"/>
    </source>
</evidence>
<dbReference type="GO" id="GO:0004930">
    <property type="term" value="F:G protein-coupled receptor activity"/>
    <property type="evidence" value="ECO:0007669"/>
    <property type="project" value="UniProtKB-KW"/>
</dbReference>
<dbReference type="PROSITE" id="PS50262">
    <property type="entry name" value="G_PROTEIN_RECEP_F1_2"/>
    <property type="match status" value="1"/>
</dbReference>
<accession>A0A915IKM9</accession>
<dbReference type="AlphaFoldDB" id="A0A915IKM9"/>
<dbReference type="PANTHER" id="PTHR46641">
    <property type="entry name" value="FMRFAMIDE RECEPTOR-RELATED"/>
    <property type="match status" value="1"/>
</dbReference>
<dbReference type="Pfam" id="PF00001">
    <property type="entry name" value="7tm_1"/>
    <property type="match status" value="1"/>
</dbReference>
<dbReference type="Proteomes" id="UP000887565">
    <property type="component" value="Unplaced"/>
</dbReference>
<organism evidence="9 10">
    <name type="scientific">Romanomermis culicivorax</name>
    <name type="common">Nematode worm</name>
    <dbReference type="NCBI Taxonomy" id="13658"/>
    <lineage>
        <taxon>Eukaryota</taxon>
        <taxon>Metazoa</taxon>
        <taxon>Ecdysozoa</taxon>
        <taxon>Nematoda</taxon>
        <taxon>Enoplea</taxon>
        <taxon>Dorylaimia</taxon>
        <taxon>Mermithida</taxon>
        <taxon>Mermithoidea</taxon>
        <taxon>Mermithidae</taxon>
        <taxon>Romanomermis</taxon>
    </lineage>
</organism>
<feature type="region of interest" description="Disordered" evidence="6">
    <location>
        <begin position="411"/>
        <end position="432"/>
    </location>
</feature>